<proteinExistence type="predicted"/>
<dbReference type="SMART" id="SM00420">
    <property type="entry name" value="HTH_DEOR"/>
    <property type="match status" value="1"/>
</dbReference>
<keyword evidence="2" id="KW-0238">DNA-binding</keyword>
<evidence type="ECO:0000256" key="2">
    <source>
        <dbReference type="ARBA" id="ARBA00023125"/>
    </source>
</evidence>
<dbReference type="InterPro" id="IPR014036">
    <property type="entry name" value="DeoR-like_C"/>
</dbReference>
<dbReference type="GO" id="GO:0003677">
    <property type="term" value="F:DNA binding"/>
    <property type="evidence" value="ECO:0007669"/>
    <property type="project" value="UniProtKB-KW"/>
</dbReference>
<reference evidence="5 6" key="1">
    <citation type="submission" date="2018-11" db="EMBL/GenBank/DDBJ databases">
        <title>Draft genome of Simplicispira Flexivirga sp. BO-16.</title>
        <authorList>
            <person name="Im W.T."/>
        </authorList>
    </citation>
    <scope>NUCLEOTIDE SEQUENCE [LARGE SCALE GENOMIC DNA]</scope>
    <source>
        <strain evidence="5 6">BO-16</strain>
    </source>
</reference>
<dbReference type="PROSITE" id="PS51000">
    <property type="entry name" value="HTH_DEOR_2"/>
    <property type="match status" value="1"/>
</dbReference>
<comment type="caution">
    <text evidence="5">The sequence shown here is derived from an EMBL/GenBank/DDBJ whole genome shotgun (WGS) entry which is preliminary data.</text>
</comment>
<keyword evidence="6" id="KW-1185">Reference proteome</keyword>
<dbReference type="SMART" id="SM01134">
    <property type="entry name" value="DeoRC"/>
    <property type="match status" value="1"/>
</dbReference>
<evidence type="ECO:0000256" key="1">
    <source>
        <dbReference type="ARBA" id="ARBA00023015"/>
    </source>
</evidence>
<organism evidence="5 6">
    <name type="scientific">Flexivirga caeni</name>
    <dbReference type="NCBI Taxonomy" id="2294115"/>
    <lineage>
        <taxon>Bacteria</taxon>
        <taxon>Bacillati</taxon>
        <taxon>Actinomycetota</taxon>
        <taxon>Actinomycetes</taxon>
        <taxon>Micrococcales</taxon>
        <taxon>Dermacoccaceae</taxon>
        <taxon>Flexivirga</taxon>
    </lineage>
</organism>
<dbReference type="EMBL" id="RJJQ01000008">
    <property type="protein sequence ID" value="RNI22182.1"/>
    <property type="molecule type" value="Genomic_DNA"/>
</dbReference>
<gene>
    <name evidence="5" type="ORF">EFY87_09385</name>
</gene>
<keyword evidence="1" id="KW-0805">Transcription regulation</keyword>
<evidence type="ECO:0000256" key="3">
    <source>
        <dbReference type="ARBA" id="ARBA00023163"/>
    </source>
</evidence>
<evidence type="ECO:0000259" key="4">
    <source>
        <dbReference type="PROSITE" id="PS51000"/>
    </source>
</evidence>
<evidence type="ECO:0000313" key="5">
    <source>
        <dbReference type="EMBL" id="RNI22182.1"/>
    </source>
</evidence>
<dbReference type="InterPro" id="IPR037171">
    <property type="entry name" value="NagB/RpiA_transferase-like"/>
</dbReference>
<dbReference type="InterPro" id="IPR018356">
    <property type="entry name" value="Tscrpt_reg_HTH_DeoR_CS"/>
</dbReference>
<dbReference type="InterPro" id="IPR050313">
    <property type="entry name" value="Carb_Metab_HTH_regulators"/>
</dbReference>
<dbReference type="Pfam" id="PF08220">
    <property type="entry name" value="HTH_DeoR"/>
    <property type="match status" value="1"/>
</dbReference>
<dbReference type="GO" id="GO:0003700">
    <property type="term" value="F:DNA-binding transcription factor activity"/>
    <property type="evidence" value="ECO:0007669"/>
    <property type="project" value="InterPro"/>
</dbReference>
<name>A0A3M9M9F9_9MICO</name>
<dbReference type="Gene3D" id="1.10.10.10">
    <property type="entry name" value="Winged helix-like DNA-binding domain superfamily/Winged helix DNA-binding domain"/>
    <property type="match status" value="1"/>
</dbReference>
<sequence>MLARQRQDLIAHAVEEHGGIRVSELVAELHVSDMTIRRDIEALARKGVVRKVHGGATRADRSADEPTFTAKSEMYPVPKSEIARATAALISPGSSVAISAGTTAYAVAHELRDVQRLTVVTNSPRVADLLFDPEDHDRLVVLTGGVRTPSDALVGPVANEMLRTVHVDTLILGVHGIDLDAGLTTPNLQESQTNRALIHSAKSVVVVADHSKWGTIGLSTIAKLDQVDTLVTDAELDEDARQAISRCGVNLVIAPGVDDRSMTAGH</sequence>
<protein>
    <submittedName>
        <fullName evidence="5">DeoR/GlpR transcriptional regulator</fullName>
    </submittedName>
</protein>
<dbReference type="SUPFAM" id="SSF46785">
    <property type="entry name" value="Winged helix' DNA-binding domain"/>
    <property type="match status" value="1"/>
</dbReference>
<dbReference type="PANTHER" id="PTHR30363">
    <property type="entry name" value="HTH-TYPE TRANSCRIPTIONAL REGULATOR SRLR-RELATED"/>
    <property type="match status" value="1"/>
</dbReference>
<dbReference type="AlphaFoldDB" id="A0A3M9M9F9"/>
<dbReference type="Pfam" id="PF00455">
    <property type="entry name" value="DeoRC"/>
    <property type="match status" value="1"/>
</dbReference>
<dbReference type="OrthoDB" id="7688673at2"/>
<keyword evidence="3" id="KW-0804">Transcription</keyword>
<dbReference type="SUPFAM" id="SSF100950">
    <property type="entry name" value="NagB/RpiA/CoA transferase-like"/>
    <property type="match status" value="1"/>
</dbReference>
<dbReference type="InterPro" id="IPR001034">
    <property type="entry name" value="DeoR_HTH"/>
</dbReference>
<dbReference type="PRINTS" id="PR00037">
    <property type="entry name" value="HTHLACR"/>
</dbReference>
<dbReference type="RefSeq" id="WP_123271223.1">
    <property type="nucleotide sequence ID" value="NZ_RJJQ01000008.1"/>
</dbReference>
<dbReference type="Proteomes" id="UP000271678">
    <property type="component" value="Unassembled WGS sequence"/>
</dbReference>
<dbReference type="PANTHER" id="PTHR30363:SF44">
    <property type="entry name" value="AGA OPERON TRANSCRIPTIONAL REPRESSOR-RELATED"/>
    <property type="match status" value="1"/>
</dbReference>
<evidence type="ECO:0000313" key="6">
    <source>
        <dbReference type="Proteomes" id="UP000271678"/>
    </source>
</evidence>
<feature type="domain" description="HTH deoR-type" evidence="4">
    <location>
        <begin position="3"/>
        <end position="58"/>
    </location>
</feature>
<dbReference type="PROSITE" id="PS00894">
    <property type="entry name" value="HTH_DEOR_1"/>
    <property type="match status" value="1"/>
</dbReference>
<dbReference type="InterPro" id="IPR036388">
    <property type="entry name" value="WH-like_DNA-bd_sf"/>
</dbReference>
<dbReference type="InterPro" id="IPR036390">
    <property type="entry name" value="WH_DNA-bd_sf"/>
</dbReference>
<dbReference type="Gene3D" id="3.40.50.1360">
    <property type="match status" value="1"/>
</dbReference>
<accession>A0A3M9M9F9</accession>